<dbReference type="InterPro" id="IPR041519">
    <property type="entry name" value="HEPN_RiboL-PSP"/>
</dbReference>
<name>A0A4R2MJA0_RUBGE</name>
<comment type="caution">
    <text evidence="2">The sequence shown here is derived from an EMBL/GenBank/DDBJ whole genome shotgun (WGS) entry which is preliminary data.</text>
</comment>
<evidence type="ECO:0000259" key="1">
    <source>
        <dbReference type="Pfam" id="PF18735"/>
    </source>
</evidence>
<dbReference type="EMBL" id="SLXD01000001">
    <property type="protein sequence ID" value="TCP05385.1"/>
    <property type="molecule type" value="Genomic_DNA"/>
</dbReference>
<accession>A0A4R2MJA0</accession>
<feature type="domain" description="RiboL-PSP-HEPN" evidence="1">
    <location>
        <begin position="200"/>
        <end position="260"/>
    </location>
</feature>
<proteinExistence type="predicted"/>
<reference evidence="2 3" key="1">
    <citation type="submission" date="2019-03" db="EMBL/GenBank/DDBJ databases">
        <title>Genomic Encyclopedia of Type Strains, Phase IV (KMG-IV): sequencing the most valuable type-strain genomes for metagenomic binning, comparative biology and taxonomic classification.</title>
        <authorList>
            <person name="Goeker M."/>
        </authorList>
    </citation>
    <scope>NUCLEOTIDE SEQUENCE [LARGE SCALE GENOMIC DNA]</scope>
    <source>
        <strain evidence="2 3">DSM 1709</strain>
    </source>
</reference>
<dbReference type="Pfam" id="PF18735">
    <property type="entry name" value="HEPN_RiboL-PSP"/>
    <property type="match status" value="1"/>
</dbReference>
<dbReference type="Proteomes" id="UP000295106">
    <property type="component" value="Unassembled WGS sequence"/>
</dbReference>
<gene>
    <name evidence="2" type="ORF">EV684_101257</name>
</gene>
<dbReference type="AlphaFoldDB" id="A0A4R2MJA0"/>
<dbReference type="OrthoDB" id="9831300at2"/>
<protein>
    <recommendedName>
        <fullName evidence="1">RiboL-PSP-HEPN domain-containing protein</fullName>
    </recommendedName>
</protein>
<dbReference type="RefSeq" id="WP_132644393.1">
    <property type="nucleotide sequence ID" value="NZ_CP181386.1"/>
</dbReference>
<evidence type="ECO:0000313" key="3">
    <source>
        <dbReference type="Proteomes" id="UP000295106"/>
    </source>
</evidence>
<organism evidence="2 3">
    <name type="scientific">Rubrivivax gelatinosus</name>
    <name type="common">Rhodocyclus gelatinosus</name>
    <name type="synonym">Rhodopseudomonas gelatinosa</name>
    <dbReference type="NCBI Taxonomy" id="28068"/>
    <lineage>
        <taxon>Bacteria</taxon>
        <taxon>Pseudomonadati</taxon>
        <taxon>Pseudomonadota</taxon>
        <taxon>Betaproteobacteria</taxon>
        <taxon>Burkholderiales</taxon>
        <taxon>Sphaerotilaceae</taxon>
        <taxon>Rubrivivax</taxon>
    </lineage>
</organism>
<evidence type="ECO:0000313" key="2">
    <source>
        <dbReference type="EMBL" id="TCP05385.1"/>
    </source>
</evidence>
<dbReference type="GeneID" id="99686986"/>
<sequence length="268" mass="30334">MDKLSWAALRHVEALRESVAFTLRGGAIGLGTKRPESFYDEWLSEQGVKPVHVTYVAEGRSRLDMVRSMEESVREHGIDLLDVQLAGARSRFSEQDIGVERSSIGWARLPNFITSSAFVRLLGAMEQFEIDVLKTLLHYRPEGKGYVPGDDILSADLSVPAEAPDKDDRYSKPALWSWLRKPAENTVERRKIFKSVFEIDCYPASFSGKTSSEIRSYYQSMYDRRNAIAHGRKLVEISLSEYCEAEAFVLSLVKHLASVCSSRYRLSV</sequence>